<dbReference type="Proteomes" id="UP000233551">
    <property type="component" value="Unassembled WGS sequence"/>
</dbReference>
<gene>
    <name evidence="3" type="ORF">CRG98_005936</name>
</gene>
<proteinExistence type="predicted"/>
<comment type="caution">
    <text evidence="3">The sequence shown here is derived from an EMBL/GenBank/DDBJ whole genome shotgun (WGS) entry which is preliminary data.</text>
</comment>
<evidence type="ECO:0000259" key="2">
    <source>
        <dbReference type="Pfam" id="PF13456"/>
    </source>
</evidence>
<dbReference type="GO" id="GO:0004523">
    <property type="term" value="F:RNA-DNA hybrid ribonuclease activity"/>
    <property type="evidence" value="ECO:0007669"/>
    <property type="project" value="InterPro"/>
</dbReference>
<evidence type="ECO:0000313" key="3">
    <source>
        <dbReference type="EMBL" id="PKI73695.1"/>
    </source>
</evidence>
<organism evidence="3 4">
    <name type="scientific">Punica granatum</name>
    <name type="common">Pomegranate</name>
    <dbReference type="NCBI Taxonomy" id="22663"/>
    <lineage>
        <taxon>Eukaryota</taxon>
        <taxon>Viridiplantae</taxon>
        <taxon>Streptophyta</taxon>
        <taxon>Embryophyta</taxon>
        <taxon>Tracheophyta</taxon>
        <taxon>Spermatophyta</taxon>
        <taxon>Magnoliopsida</taxon>
        <taxon>eudicotyledons</taxon>
        <taxon>Gunneridae</taxon>
        <taxon>Pentapetalae</taxon>
        <taxon>rosids</taxon>
        <taxon>malvids</taxon>
        <taxon>Myrtales</taxon>
        <taxon>Lythraceae</taxon>
        <taxon>Punica</taxon>
    </lineage>
</organism>
<evidence type="ECO:0000256" key="1">
    <source>
        <dbReference type="SAM" id="Phobius"/>
    </source>
</evidence>
<accession>A0A2I0KYZ7</accession>
<keyword evidence="4" id="KW-1185">Reference proteome</keyword>
<keyword evidence="1" id="KW-0812">Transmembrane</keyword>
<dbReference type="InterPro" id="IPR012337">
    <property type="entry name" value="RNaseH-like_sf"/>
</dbReference>
<keyword evidence="1" id="KW-0472">Membrane</keyword>
<dbReference type="PANTHER" id="PTHR47723">
    <property type="entry name" value="OS05G0353850 PROTEIN"/>
    <property type="match status" value="1"/>
</dbReference>
<dbReference type="Gene3D" id="3.30.420.10">
    <property type="entry name" value="Ribonuclease H-like superfamily/Ribonuclease H"/>
    <property type="match status" value="1"/>
</dbReference>
<dbReference type="SUPFAM" id="SSF53098">
    <property type="entry name" value="Ribonuclease H-like"/>
    <property type="match status" value="1"/>
</dbReference>
<reference evidence="3 4" key="1">
    <citation type="submission" date="2017-11" db="EMBL/GenBank/DDBJ databases">
        <title>De-novo sequencing of pomegranate (Punica granatum L.) genome.</title>
        <authorList>
            <person name="Akparov Z."/>
            <person name="Amiraslanov A."/>
            <person name="Hajiyeva S."/>
            <person name="Abbasov M."/>
            <person name="Kaur K."/>
            <person name="Hamwieh A."/>
            <person name="Solovyev V."/>
            <person name="Salamov A."/>
            <person name="Braich B."/>
            <person name="Kosarev P."/>
            <person name="Mahmoud A."/>
            <person name="Hajiyev E."/>
            <person name="Babayeva S."/>
            <person name="Izzatullayeva V."/>
            <person name="Mammadov A."/>
            <person name="Mammadov A."/>
            <person name="Sharifova S."/>
            <person name="Ojaghi J."/>
            <person name="Eynullazada K."/>
            <person name="Bayramov B."/>
            <person name="Abdulazimova A."/>
            <person name="Shahmuradov I."/>
        </authorList>
    </citation>
    <scope>NUCLEOTIDE SEQUENCE [LARGE SCALE GENOMIC DNA]</scope>
    <source>
        <strain evidence="4">cv. AG2017</strain>
        <tissue evidence="3">Leaf</tissue>
    </source>
</reference>
<dbReference type="InterPro" id="IPR053151">
    <property type="entry name" value="RNase_H-like"/>
</dbReference>
<dbReference type="GO" id="GO:0003676">
    <property type="term" value="F:nucleic acid binding"/>
    <property type="evidence" value="ECO:0007669"/>
    <property type="project" value="InterPro"/>
</dbReference>
<protein>
    <recommendedName>
        <fullName evidence="2">RNase H type-1 domain-containing protein</fullName>
    </recommendedName>
</protein>
<dbReference type="PANTHER" id="PTHR47723:SF19">
    <property type="entry name" value="POLYNUCLEOTIDYL TRANSFERASE, RIBONUCLEASE H-LIKE SUPERFAMILY PROTEIN"/>
    <property type="match status" value="1"/>
</dbReference>
<feature type="domain" description="RNase H type-1" evidence="2">
    <location>
        <begin position="23"/>
        <end position="89"/>
    </location>
</feature>
<name>A0A2I0KYZ7_PUNGR</name>
<sequence>MEDVEMVINVALASVVMVLSNVQGLSLAANLNIRRLIVEMDAKLIIEWVVGADSPNLVLKDLIAECRTMCRLFEEIAPRHIYREANCAAPDWKEIIKIV</sequence>
<feature type="transmembrane region" description="Helical" evidence="1">
    <location>
        <begin position="6"/>
        <end position="33"/>
    </location>
</feature>
<keyword evidence="1" id="KW-1133">Transmembrane helix</keyword>
<dbReference type="AlphaFoldDB" id="A0A2I0KYZ7"/>
<dbReference type="InterPro" id="IPR002156">
    <property type="entry name" value="RNaseH_domain"/>
</dbReference>
<evidence type="ECO:0000313" key="4">
    <source>
        <dbReference type="Proteomes" id="UP000233551"/>
    </source>
</evidence>
<dbReference type="InterPro" id="IPR036397">
    <property type="entry name" value="RNaseH_sf"/>
</dbReference>
<dbReference type="EMBL" id="PGOL01000265">
    <property type="protein sequence ID" value="PKI73695.1"/>
    <property type="molecule type" value="Genomic_DNA"/>
</dbReference>
<dbReference type="Pfam" id="PF13456">
    <property type="entry name" value="RVT_3"/>
    <property type="match status" value="1"/>
</dbReference>